<keyword evidence="4" id="KW-0964">Secreted</keyword>
<dbReference type="GO" id="GO:0090090">
    <property type="term" value="P:negative regulation of canonical Wnt signaling pathway"/>
    <property type="evidence" value="ECO:0007669"/>
    <property type="project" value="TreeGrafter"/>
</dbReference>
<keyword evidence="5" id="KW-0879">Wnt signaling pathway</keyword>
<dbReference type="GO" id="GO:0016055">
    <property type="term" value="P:Wnt signaling pathway"/>
    <property type="evidence" value="ECO:0007669"/>
    <property type="project" value="UniProtKB-KW"/>
</dbReference>
<protein>
    <submittedName>
        <fullName evidence="11">Dickkopf WNT signaling pathway inhibitor 3</fullName>
    </submittedName>
</protein>
<evidence type="ECO:0000313" key="11">
    <source>
        <dbReference type="Ensembl" id="ENSLLEP00000031327.1"/>
    </source>
</evidence>
<dbReference type="InterPro" id="IPR039863">
    <property type="entry name" value="DKK1-4"/>
</dbReference>
<feature type="domain" description="Dickkopf N-terminal cysteine-rich" evidence="9">
    <location>
        <begin position="161"/>
        <end position="209"/>
    </location>
</feature>
<dbReference type="GeneTree" id="ENSGT00390000000221"/>
<keyword evidence="12" id="KW-1185">Reference proteome</keyword>
<organism evidence="11 12">
    <name type="scientific">Leptobrachium leishanense</name>
    <name type="common">Leishan spiny toad</name>
    <dbReference type="NCBI Taxonomy" id="445787"/>
    <lineage>
        <taxon>Eukaryota</taxon>
        <taxon>Metazoa</taxon>
        <taxon>Chordata</taxon>
        <taxon>Craniata</taxon>
        <taxon>Vertebrata</taxon>
        <taxon>Euteleostomi</taxon>
        <taxon>Amphibia</taxon>
        <taxon>Batrachia</taxon>
        <taxon>Anura</taxon>
        <taxon>Pelobatoidea</taxon>
        <taxon>Megophryidae</taxon>
        <taxon>Leptobrachium</taxon>
    </lineage>
</organism>
<proteinExistence type="inferred from homology"/>
<dbReference type="Gene3D" id="2.10.80.10">
    <property type="entry name" value="Lipase, subunit A"/>
    <property type="match status" value="1"/>
</dbReference>
<evidence type="ECO:0000259" key="10">
    <source>
        <dbReference type="Pfam" id="PF06607"/>
    </source>
</evidence>
<dbReference type="GO" id="GO:0005615">
    <property type="term" value="C:extracellular space"/>
    <property type="evidence" value="ECO:0007669"/>
    <property type="project" value="TreeGrafter"/>
</dbReference>
<dbReference type="Proteomes" id="UP000694569">
    <property type="component" value="Unplaced"/>
</dbReference>
<comment type="similarity">
    <text evidence="2">Belongs to the dickkopf family.</text>
</comment>
<reference evidence="11" key="1">
    <citation type="submission" date="2025-08" db="UniProtKB">
        <authorList>
            <consortium name="Ensembl"/>
        </authorList>
    </citation>
    <scope>IDENTIFICATION</scope>
</reference>
<evidence type="ECO:0000256" key="6">
    <source>
        <dbReference type="ARBA" id="ARBA00022729"/>
    </source>
</evidence>
<feature type="signal peptide" evidence="8">
    <location>
        <begin position="1"/>
        <end position="30"/>
    </location>
</feature>
<reference evidence="11" key="2">
    <citation type="submission" date="2025-09" db="UniProtKB">
        <authorList>
            <consortium name="Ensembl"/>
        </authorList>
    </citation>
    <scope>IDENTIFICATION</scope>
</reference>
<feature type="domain" description="Prokineticin" evidence="10">
    <location>
        <begin position="220"/>
        <end position="291"/>
    </location>
</feature>
<dbReference type="PANTHER" id="PTHR12113">
    <property type="entry name" value="DICKKOPF3-LIKE 3"/>
    <property type="match status" value="1"/>
</dbReference>
<feature type="chain" id="PRO_5034313495" evidence="8">
    <location>
        <begin position="31"/>
        <end position="339"/>
    </location>
</feature>
<keyword evidence="3" id="KW-0217">Developmental protein</keyword>
<dbReference type="InterPro" id="IPR006796">
    <property type="entry name" value="Dickkopf_N"/>
</dbReference>
<evidence type="ECO:0000256" key="2">
    <source>
        <dbReference type="ARBA" id="ARBA00010842"/>
    </source>
</evidence>
<sequence length="339" mass="37690">MEIQTEKVPELSMSVLVLLVLPWVLGSVAASPVKRDVDGEDVMVSVDVSSLNYPVFGYGAEEESLGDMLREVEELMGDSQAMLHNATKEIEAENVPAESIPRLKMKDLPPNYHNKSIIDTKIGNKTVHTEQQILKETDNKTGSTFYAAAVFSSMSDKKTHECIVDEDCQNRSYCHFSFVQNKCLQCKDQGTCIRDGECCDGQLCVWGQCKKATKGDDGTICENQKKCNAGLCCTIQTRFLYPVCAPLSVKGELCHNPVHSYFHLLSWGWGNNRVFDLCPCASGLVCQRQSYSLVSICEEAGAQEERRRKLERFPFLNLPGLEDVDDSGLDSVFSNEDGI</sequence>
<dbReference type="Ensembl" id="ENSLLET00000032537.1">
    <property type="protein sequence ID" value="ENSLLEP00000031327.1"/>
    <property type="gene ID" value="ENSLLEG00000019853.1"/>
</dbReference>
<dbReference type="OrthoDB" id="6359792at2759"/>
<dbReference type="GO" id="GO:0048019">
    <property type="term" value="F:receptor antagonist activity"/>
    <property type="evidence" value="ECO:0007669"/>
    <property type="project" value="TreeGrafter"/>
</dbReference>
<dbReference type="PANTHER" id="PTHR12113:SF8">
    <property type="entry name" value="DICKKOPF-RELATED PROTEIN 3"/>
    <property type="match status" value="1"/>
</dbReference>
<evidence type="ECO:0000256" key="8">
    <source>
        <dbReference type="SAM" id="SignalP"/>
    </source>
</evidence>
<evidence type="ECO:0000256" key="7">
    <source>
        <dbReference type="ARBA" id="ARBA00023157"/>
    </source>
</evidence>
<evidence type="ECO:0000256" key="4">
    <source>
        <dbReference type="ARBA" id="ARBA00022525"/>
    </source>
</evidence>
<gene>
    <name evidence="11" type="primary">DKK3</name>
</gene>
<dbReference type="AlphaFoldDB" id="A0A8C5Q355"/>
<evidence type="ECO:0000313" key="12">
    <source>
        <dbReference type="Proteomes" id="UP000694569"/>
    </source>
</evidence>
<dbReference type="Pfam" id="PF06607">
    <property type="entry name" value="Prokineticin"/>
    <property type="match status" value="1"/>
</dbReference>
<evidence type="ECO:0000256" key="5">
    <source>
        <dbReference type="ARBA" id="ARBA00022687"/>
    </source>
</evidence>
<evidence type="ECO:0000256" key="3">
    <source>
        <dbReference type="ARBA" id="ARBA00022473"/>
    </source>
</evidence>
<evidence type="ECO:0000256" key="1">
    <source>
        <dbReference type="ARBA" id="ARBA00004613"/>
    </source>
</evidence>
<comment type="subcellular location">
    <subcellularLocation>
        <location evidence="1">Secreted</location>
    </subcellularLocation>
</comment>
<dbReference type="InterPro" id="IPR023569">
    <property type="entry name" value="Prokineticin_domain"/>
</dbReference>
<evidence type="ECO:0000259" key="9">
    <source>
        <dbReference type="Pfam" id="PF04706"/>
    </source>
</evidence>
<dbReference type="GO" id="GO:0039706">
    <property type="term" value="F:co-receptor binding"/>
    <property type="evidence" value="ECO:0007669"/>
    <property type="project" value="TreeGrafter"/>
</dbReference>
<dbReference type="Pfam" id="PF04706">
    <property type="entry name" value="Dickkopf_N"/>
    <property type="match status" value="1"/>
</dbReference>
<keyword evidence="7" id="KW-1015">Disulfide bond</keyword>
<accession>A0A8C5Q355</accession>
<name>A0A8C5Q355_9ANUR</name>
<keyword evidence="6 8" id="KW-0732">Signal</keyword>